<proteinExistence type="predicted"/>
<evidence type="ECO:0000313" key="3">
    <source>
        <dbReference type="EMBL" id="TDG93387.1"/>
    </source>
</evidence>
<dbReference type="AlphaFoldDB" id="A0A224V7N3"/>
<organism evidence="2 4">
    <name type="scientific">Lentilactobacillus parakefiri</name>
    <dbReference type="NCBI Taxonomy" id="152332"/>
    <lineage>
        <taxon>Bacteria</taxon>
        <taxon>Bacillati</taxon>
        <taxon>Bacillota</taxon>
        <taxon>Bacilli</taxon>
        <taxon>Lactobacillales</taxon>
        <taxon>Lactobacillaceae</taxon>
        <taxon>Lentilactobacillus</taxon>
    </lineage>
</organism>
<dbReference type="PANTHER" id="PTHR43312:SF1">
    <property type="entry name" value="NADP-DEPENDENT OXIDOREDUCTASE DOMAIN-CONTAINING PROTEIN"/>
    <property type="match status" value="1"/>
</dbReference>
<dbReference type="InterPro" id="IPR036812">
    <property type="entry name" value="NAD(P)_OxRdtase_dom_sf"/>
</dbReference>
<gene>
    <name evidence="3" type="ORF">C5L28_002064</name>
    <name evidence="2" type="ORF">LPKJCM_02283</name>
</gene>
<reference evidence="2 4" key="1">
    <citation type="journal article" date="2017" name="Biosci Microbiota Food Health">
        <title>Genomic characterization reconfirms the taxonomic status of Lactobacillus parakefiri.</title>
        <authorList>
            <person name="Tanizawa Y."/>
            <person name="Kobayashi H."/>
            <person name="Kaminuma E."/>
            <person name="Sakamoto M."/>
            <person name="Ohkuma M."/>
            <person name="Nakamura Y."/>
            <person name="Arita M."/>
            <person name="Tohno M."/>
        </authorList>
    </citation>
    <scope>NUCLEOTIDE SEQUENCE [LARGE SCALE GENOMIC DNA]</scope>
    <source>
        <strain evidence="2 4">JCM 8573</strain>
    </source>
</reference>
<protein>
    <submittedName>
        <fullName evidence="2">Aldehyde oxidoreductase</fullName>
    </submittedName>
</protein>
<evidence type="ECO:0000313" key="5">
    <source>
        <dbReference type="Proteomes" id="UP000294668"/>
    </source>
</evidence>
<evidence type="ECO:0000259" key="1">
    <source>
        <dbReference type="Pfam" id="PF00248"/>
    </source>
</evidence>
<sequence>MTELNAAKAGTYKFDDHFVVNRLGYGTMQLTGKGTWGPYPDADHAADVVAHAAELGINFFDTADSYGPWFADRYLAAGLKRAANRNQIFISDKVGQTRQGPGI</sequence>
<evidence type="ECO:0000313" key="2">
    <source>
        <dbReference type="EMBL" id="GAW73148.1"/>
    </source>
</evidence>
<dbReference type="EMBL" id="BDGB01000116">
    <property type="protein sequence ID" value="GAW73148.1"/>
    <property type="molecule type" value="Genomic_DNA"/>
</dbReference>
<comment type="caution">
    <text evidence="2">The sequence shown here is derived from an EMBL/GenBank/DDBJ whole genome shotgun (WGS) entry which is preliminary data.</text>
</comment>
<dbReference type="EMBL" id="PUFL01000033">
    <property type="protein sequence ID" value="TDG93387.1"/>
    <property type="molecule type" value="Genomic_DNA"/>
</dbReference>
<dbReference type="Proteomes" id="UP000214739">
    <property type="component" value="Unassembled WGS sequence"/>
</dbReference>
<name>A0A224V7N3_9LACO</name>
<keyword evidence="5" id="KW-1185">Reference proteome</keyword>
<dbReference type="Gene3D" id="3.20.20.100">
    <property type="entry name" value="NADP-dependent oxidoreductase domain"/>
    <property type="match status" value="1"/>
</dbReference>
<dbReference type="PANTHER" id="PTHR43312">
    <property type="entry name" value="D-THREO-ALDOSE 1-DEHYDROGENASE"/>
    <property type="match status" value="1"/>
</dbReference>
<dbReference type="Proteomes" id="UP000294668">
    <property type="component" value="Unassembled WGS sequence"/>
</dbReference>
<evidence type="ECO:0000313" key="4">
    <source>
        <dbReference type="Proteomes" id="UP000214739"/>
    </source>
</evidence>
<dbReference type="Pfam" id="PF00248">
    <property type="entry name" value="Aldo_ket_red"/>
    <property type="match status" value="1"/>
</dbReference>
<dbReference type="InterPro" id="IPR023210">
    <property type="entry name" value="NADP_OxRdtase_dom"/>
</dbReference>
<accession>A0A224V7N3</accession>
<feature type="domain" description="NADP-dependent oxidoreductase" evidence="1">
    <location>
        <begin position="22"/>
        <end position="94"/>
    </location>
</feature>
<reference evidence="3 5" key="2">
    <citation type="journal article" date="2019" name="Appl. Microbiol. Biotechnol.">
        <title>Uncovering carbohydrate metabolism through a genotype-phenotype association study of 56 lactic acid bacteria genomes.</title>
        <authorList>
            <person name="Buron-Moles G."/>
            <person name="Chailyan A."/>
            <person name="Dolejs I."/>
            <person name="Forster J."/>
            <person name="Miks M.H."/>
        </authorList>
    </citation>
    <scope>NUCLEOTIDE SEQUENCE [LARGE SCALE GENOMIC DNA]</scope>
    <source>
        <strain evidence="3 5">DSM 10551</strain>
    </source>
</reference>
<dbReference type="SUPFAM" id="SSF51430">
    <property type="entry name" value="NAD(P)-linked oxidoreductase"/>
    <property type="match status" value="1"/>
</dbReference>
<reference evidence="3" key="3">
    <citation type="submission" date="2019-02" db="EMBL/GenBank/DDBJ databases">
        <authorList>
            <person name="Buron G."/>
            <person name="Chaylann A."/>
            <person name="Dolejs I."/>
            <person name="Forster J."/>
            <person name="Miks M.H."/>
        </authorList>
    </citation>
    <scope>NUCLEOTIDE SEQUENCE</scope>
    <source>
        <strain evidence="3">DSM 10551</strain>
    </source>
</reference>
<dbReference type="InterPro" id="IPR053135">
    <property type="entry name" value="AKR2_Oxidoreductase"/>
</dbReference>